<dbReference type="PANTHER" id="PTHR13800:SF6">
    <property type="entry name" value="TRANSIENT RECEPTOR POTENTIAL CATION CHANNEL SUBFAMILY M MEMBER 4"/>
    <property type="match status" value="1"/>
</dbReference>
<evidence type="ECO:0000313" key="2">
    <source>
        <dbReference type="EMBL" id="PNI29243.1"/>
    </source>
</evidence>
<comment type="caution">
    <text evidence="2">The sequence shown here is derived from an EMBL/GenBank/DDBJ whole genome shotgun (WGS) entry which is preliminary data.</text>
</comment>
<dbReference type="AlphaFoldDB" id="A0A2J8K2I9"/>
<organism evidence="2 3">
    <name type="scientific">Pan troglodytes</name>
    <name type="common">Chimpanzee</name>
    <dbReference type="NCBI Taxonomy" id="9598"/>
    <lineage>
        <taxon>Eukaryota</taxon>
        <taxon>Metazoa</taxon>
        <taxon>Chordata</taxon>
        <taxon>Craniata</taxon>
        <taxon>Vertebrata</taxon>
        <taxon>Euteleostomi</taxon>
        <taxon>Mammalia</taxon>
        <taxon>Eutheria</taxon>
        <taxon>Euarchontoglires</taxon>
        <taxon>Primates</taxon>
        <taxon>Haplorrhini</taxon>
        <taxon>Catarrhini</taxon>
        <taxon>Hominidae</taxon>
        <taxon>Pan</taxon>
    </lineage>
</organism>
<dbReference type="InterPro" id="IPR050927">
    <property type="entry name" value="TRPM"/>
</dbReference>
<evidence type="ECO:0000256" key="1">
    <source>
        <dbReference type="SAM" id="MobiDB-lite"/>
    </source>
</evidence>
<dbReference type="EMBL" id="NBAG03000399">
    <property type="protein sequence ID" value="PNI29243.1"/>
    <property type="molecule type" value="Genomic_DNA"/>
</dbReference>
<feature type="region of interest" description="Disordered" evidence="1">
    <location>
        <begin position="138"/>
        <end position="162"/>
    </location>
</feature>
<reference evidence="2 3" key="1">
    <citation type="submission" date="2017-12" db="EMBL/GenBank/DDBJ databases">
        <title>High-resolution comparative analysis of great ape genomes.</title>
        <authorList>
            <person name="Pollen A."/>
            <person name="Hastie A."/>
            <person name="Hormozdiari F."/>
            <person name="Dougherty M."/>
            <person name="Liu R."/>
            <person name="Chaisson M."/>
            <person name="Hoppe E."/>
            <person name="Hill C."/>
            <person name="Pang A."/>
            <person name="Hillier L."/>
            <person name="Baker C."/>
            <person name="Armstrong J."/>
            <person name="Shendure J."/>
            <person name="Paten B."/>
            <person name="Wilson R."/>
            <person name="Chao H."/>
            <person name="Schneider V."/>
            <person name="Ventura M."/>
            <person name="Kronenberg Z."/>
            <person name="Murali S."/>
            <person name="Gordon D."/>
            <person name="Cantsilieris S."/>
            <person name="Munson K."/>
            <person name="Nelson B."/>
            <person name="Raja A."/>
            <person name="Underwood J."/>
            <person name="Diekhans M."/>
            <person name="Fiddes I."/>
            <person name="Haussler D."/>
            <person name="Eichler E."/>
        </authorList>
    </citation>
    <scope>NUCLEOTIDE SEQUENCE [LARGE SCALE GENOMIC DNA]</scope>
    <source>
        <strain evidence="2">Yerkes chimp pedigree #C0471</strain>
    </source>
</reference>
<dbReference type="PANTHER" id="PTHR13800">
    <property type="entry name" value="TRANSIENT RECEPTOR POTENTIAL CATION CHANNEL, SUBFAMILY M, MEMBER 6"/>
    <property type="match status" value="1"/>
</dbReference>
<gene>
    <name evidence="2" type="ORF">CK820_G0042363</name>
</gene>
<protein>
    <submittedName>
        <fullName evidence="2">TRPM4 isoform 8</fullName>
    </submittedName>
</protein>
<dbReference type="Proteomes" id="UP000236370">
    <property type="component" value="Unassembled WGS sequence"/>
</dbReference>
<name>A0A2J8K2I9_PANTR</name>
<sequence>MVVPEKEQSWIPKIFKKKTCTTFIVDSTDPGGTLCQCGRPRTAHPAVAMEDAFGAAVVTVWDSDAHTTEKPTDAYGELDFTGAGRKHSNEPGLSLGVCTRASAGMLVWLYGTIRWPALGAPRWWPWVWPPGVWSGIETPSSTPRARSLRGTGGAVTRRTGSSFPWTTTTRPSSWWTTAHTAAWGARTASACAWSPTSHSRRRAWEGLELTSLSCSS</sequence>
<dbReference type="SMR" id="A0A2J8K2I9"/>
<evidence type="ECO:0000313" key="3">
    <source>
        <dbReference type="Proteomes" id="UP000236370"/>
    </source>
</evidence>
<proteinExistence type="predicted"/>
<accession>A0A2J8K2I9</accession>